<feature type="DNA-binding region" description="H-T-H motif" evidence="4">
    <location>
        <begin position="36"/>
        <end position="55"/>
    </location>
</feature>
<dbReference type="PANTHER" id="PTHR47506:SF3">
    <property type="entry name" value="HTH-TYPE TRANSCRIPTIONAL REGULATOR LMRA"/>
    <property type="match status" value="1"/>
</dbReference>
<dbReference type="SUPFAM" id="SSF46689">
    <property type="entry name" value="Homeodomain-like"/>
    <property type="match status" value="1"/>
</dbReference>
<dbReference type="InterPro" id="IPR009057">
    <property type="entry name" value="Homeodomain-like_sf"/>
</dbReference>
<dbReference type="PRINTS" id="PR00455">
    <property type="entry name" value="HTHTETR"/>
</dbReference>
<dbReference type="PANTHER" id="PTHR47506">
    <property type="entry name" value="TRANSCRIPTIONAL REGULATORY PROTEIN"/>
    <property type="match status" value="1"/>
</dbReference>
<reference evidence="7" key="1">
    <citation type="journal article" date="2019" name="Int. J. Syst. Evol. Microbiol.">
        <title>The Global Catalogue of Microorganisms (GCM) 10K type strain sequencing project: providing services to taxonomists for standard genome sequencing and annotation.</title>
        <authorList>
            <consortium name="The Broad Institute Genomics Platform"/>
            <consortium name="The Broad Institute Genome Sequencing Center for Infectious Disease"/>
            <person name="Wu L."/>
            <person name="Ma J."/>
        </authorList>
    </citation>
    <scope>NUCLEOTIDE SEQUENCE [LARGE SCALE GENOMIC DNA]</scope>
    <source>
        <strain evidence="7">JCM 4737</strain>
    </source>
</reference>
<protein>
    <submittedName>
        <fullName evidence="6">TetR family transcriptional regulator</fullName>
    </submittedName>
</protein>
<comment type="caution">
    <text evidence="6">The sequence shown here is derived from an EMBL/GenBank/DDBJ whole genome shotgun (WGS) entry which is preliminary data.</text>
</comment>
<evidence type="ECO:0000313" key="6">
    <source>
        <dbReference type="EMBL" id="GHA97372.1"/>
    </source>
</evidence>
<evidence type="ECO:0000256" key="3">
    <source>
        <dbReference type="ARBA" id="ARBA00023163"/>
    </source>
</evidence>
<dbReference type="SUPFAM" id="SSF48498">
    <property type="entry name" value="Tetracyclin repressor-like, C-terminal domain"/>
    <property type="match status" value="1"/>
</dbReference>
<evidence type="ECO:0000259" key="5">
    <source>
        <dbReference type="PROSITE" id="PS50977"/>
    </source>
</evidence>
<dbReference type="InterPro" id="IPR036271">
    <property type="entry name" value="Tet_transcr_reg_TetR-rel_C_sf"/>
</dbReference>
<dbReference type="EMBL" id="BMVO01000004">
    <property type="protein sequence ID" value="GHA97372.1"/>
    <property type="molecule type" value="Genomic_DNA"/>
</dbReference>
<evidence type="ECO:0000313" key="7">
    <source>
        <dbReference type="Proteomes" id="UP000599437"/>
    </source>
</evidence>
<name>A0ABQ3DIZ3_9ACTN</name>
<dbReference type="InterPro" id="IPR001647">
    <property type="entry name" value="HTH_TetR"/>
</dbReference>
<dbReference type="InterPro" id="IPR011075">
    <property type="entry name" value="TetR_C"/>
</dbReference>
<keyword evidence="7" id="KW-1185">Reference proteome</keyword>
<keyword evidence="2 4" id="KW-0238">DNA-binding</keyword>
<evidence type="ECO:0000256" key="1">
    <source>
        <dbReference type="ARBA" id="ARBA00023015"/>
    </source>
</evidence>
<dbReference type="Proteomes" id="UP000599437">
    <property type="component" value="Unassembled WGS sequence"/>
</dbReference>
<feature type="domain" description="HTH tetR-type" evidence="5">
    <location>
        <begin position="13"/>
        <end position="73"/>
    </location>
</feature>
<dbReference type="Pfam" id="PF16925">
    <property type="entry name" value="TetR_C_13"/>
    <property type="match status" value="1"/>
</dbReference>
<dbReference type="Pfam" id="PF00440">
    <property type="entry name" value="TetR_N"/>
    <property type="match status" value="1"/>
</dbReference>
<organism evidence="6 7">
    <name type="scientific">Streptomyces chryseus</name>
    <dbReference type="NCBI Taxonomy" id="68186"/>
    <lineage>
        <taxon>Bacteria</taxon>
        <taxon>Bacillati</taxon>
        <taxon>Actinomycetota</taxon>
        <taxon>Actinomycetes</taxon>
        <taxon>Kitasatosporales</taxon>
        <taxon>Streptomycetaceae</taxon>
        <taxon>Streptomyces</taxon>
    </lineage>
</organism>
<evidence type="ECO:0000256" key="4">
    <source>
        <dbReference type="PROSITE-ProRule" id="PRU00335"/>
    </source>
</evidence>
<evidence type="ECO:0000256" key="2">
    <source>
        <dbReference type="ARBA" id="ARBA00023125"/>
    </source>
</evidence>
<sequence>MILSQGEVGMEAATQETRILDAAEELFYGRGLQAVGMAEIRDASGASLKRLYQLFPSKDHLVEAYLRRRDVRWRASLAAYVEARRPGEERILAVFDWLREWFAEPAFRGCAFVNSFGELGATSDAVARAARDHVDALRDHLAGLVTEAGHSARLARSLLLLVEGAISTAAVSGDAGAADDARETARGLLELESARISGAG</sequence>
<dbReference type="Gene3D" id="1.10.357.10">
    <property type="entry name" value="Tetracycline Repressor, domain 2"/>
    <property type="match status" value="1"/>
</dbReference>
<keyword evidence="1" id="KW-0805">Transcription regulation</keyword>
<accession>A0ABQ3DIZ3</accession>
<dbReference type="PROSITE" id="PS50977">
    <property type="entry name" value="HTH_TETR_2"/>
    <property type="match status" value="1"/>
</dbReference>
<keyword evidence="3" id="KW-0804">Transcription</keyword>
<proteinExistence type="predicted"/>
<gene>
    <name evidence="6" type="ORF">GCM10010346_20200</name>
</gene>